<dbReference type="RefSeq" id="WP_133402016.1">
    <property type="nucleotide sequence ID" value="NZ_SMTK01000001.1"/>
</dbReference>
<evidence type="ECO:0000313" key="1">
    <source>
        <dbReference type="EMBL" id="TDK27579.1"/>
    </source>
</evidence>
<gene>
    <name evidence="1" type="ORF">E2F48_00065</name>
</gene>
<accession>A0A4R5U1R4</accession>
<dbReference type="Proteomes" id="UP000295411">
    <property type="component" value="Unassembled WGS sequence"/>
</dbReference>
<proteinExistence type="predicted"/>
<comment type="caution">
    <text evidence="1">The sequence shown here is derived from an EMBL/GenBank/DDBJ whole genome shotgun (WGS) entry which is preliminary data.</text>
</comment>
<name>A0A4R5U1R4_9MICC</name>
<dbReference type="AlphaFoldDB" id="A0A4R5U1R4"/>
<reference evidence="1 2" key="1">
    <citation type="submission" date="2019-03" db="EMBL/GenBank/DDBJ databases">
        <title>Arthrobacter sp. nov., an bacterium isolated from biocrust in Mu Us Desert.</title>
        <authorList>
            <person name="Lixiong L."/>
        </authorList>
    </citation>
    <scope>NUCLEOTIDE SEQUENCE [LARGE SCALE GENOMIC DNA]</scope>
    <source>
        <strain evidence="1 2">SLN-3</strain>
    </source>
</reference>
<dbReference type="OrthoDB" id="4290974at2"/>
<dbReference type="EMBL" id="SMTK01000001">
    <property type="protein sequence ID" value="TDK27579.1"/>
    <property type="molecule type" value="Genomic_DNA"/>
</dbReference>
<dbReference type="Pfam" id="PF19730">
    <property type="entry name" value="DUF6221"/>
    <property type="match status" value="1"/>
</dbReference>
<sequence length="87" mass="10344">MSDLTEFLLARIEEDEENVHSWWHQQSVAVLDRALAECEAKRRMVTHYCSIDWTRNEPDGRDDAVVFMRLLALPYAGHPGYRREWRP</sequence>
<protein>
    <submittedName>
        <fullName evidence="1">Uncharacterized protein</fullName>
    </submittedName>
</protein>
<evidence type="ECO:0000313" key="2">
    <source>
        <dbReference type="Proteomes" id="UP000295411"/>
    </source>
</evidence>
<keyword evidence="2" id="KW-1185">Reference proteome</keyword>
<dbReference type="InterPro" id="IPR046193">
    <property type="entry name" value="DUF6221"/>
</dbReference>
<organism evidence="1 2">
    <name type="scientific">Arthrobacter crusticola</name>
    <dbReference type="NCBI Taxonomy" id="2547960"/>
    <lineage>
        <taxon>Bacteria</taxon>
        <taxon>Bacillati</taxon>
        <taxon>Actinomycetota</taxon>
        <taxon>Actinomycetes</taxon>
        <taxon>Micrococcales</taxon>
        <taxon>Micrococcaceae</taxon>
        <taxon>Arthrobacter</taxon>
    </lineage>
</organism>